<dbReference type="Proteomes" id="UP000578252">
    <property type="component" value="Unassembled WGS sequence"/>
</dbReference>
<proteinExistence type="predicted"/>
<evidence type="ECO:0008006" key="3">
    <source>
        <dbReference type="Google" id="ProtNLM"/>
    </source>
</evidence>
<reference evidence="1 2" key="1">
    <citation type="submission" date="2020-04" db="EMBL/GenBank/DDBJ databases">
        <title>Antimicrobial susceptibility and clonality of vaginal-derived multi-drug resistant Mobiluncus isolates in China.</title>
        <authorList>
            <person name="Zhang X."/>
        </authorList>
    </citation>
    <scope>NUCLEOTIDE SEQUENCE [LARGE SCALE GENOMIC DNA]</scope>
    <source>
        <strain evidence="1 2">13</strain>
    </source>
</reference>
<name>A0A7Y0U376_9ACTO</name>
<dbReference type="EMBL" id="JABCUR010000014">
    <property type="protein sequence ID" value="NMW66012.1"/>
    <property type="molecule type" value="Genomic_DNA"/>
</dbReference>
<dbReference type="AlphaFoldDB" id="A0A7Y0U376"/>
<evidence type="ECO:0000313" key="1">
    <source>
        <dbReference type="EMBL" id="NMW66012.1"/>
    </source>
</evidence>
<protein>
    <recommendedName>
        <fullName evidence="3">HTH cro/C1-type domain-containing protein</fullName>
    </recommendedName>
</protein>
<comment type="caution">
    <text evidence="1">The sequence shown here is derived from an EMBL/GenBank/DDBJ whole genome shotgun (WGS) entry which is preliminary data.</text>
</comment>
<organism evidence="1 2">
    <name type="scientific">Mobiluncus mulieris</name>
    <dbReference type="NCBI Taxonomy" id="2052"/>
    <lineage>
        <taxon>Bacteria</taxon>
        <taxon>Bacillati</taxon>
        <taxon>Actinomycetota</taxon>
        <taxon>Actinomycetes</taxon>
        <taxon>Actinomycetales</taxon>
        <taxon>Actinomycetaceae</taxon>
        <taxon>Mobiluncus</taxon>
    </lineage>
</organism>
<evidence type="ECO:0000313" key="2">
    <source>
        <dbReference type="Proteomes" id="UP000578252"/>
    </source>
</evidence>
<dbReference type="GO" id="GO:0003677">
    <property type="term" value="F:DNA binding"/>
    <property type="evidence" value="ECO:0007669"/>
    <property type="project" value="InterPro"/>
</dbReference>
<dbReference type="SUPFAM" id="SSF47413">
    <property type="entry name" value="lambda repressor-like DNA-binding domains"/>
    <property type="match status" value="1"/>
</dbReference>
<sequence>MVMKIQRTDTGLPVRVALAKARKSGREISEAAGIPYGSLLRKLDSDREFSFTEILRIAGVLDMHPAELLPDEFKPNQKRNVA</sequence>
<gene>
    <name evidence="1" type="ORF">HHJ78_11000</name>
</gene>
<accession>A0A7Y0U376</accession>
<dbReference type="InterPro" id="IPR010982">
    <property type="entry name" value="Lambda_DNA-bd_dom_sf"/>
</dbReference>